<evidence type="ECO:0000313" key="1">
    <source>
        <dbReference type="EMBL" id="UNH37773.1"/>
    </source>
</evidence>
<reference evidence="1" key="1">
    <citation type="submission" date="2022-03" db="EMBL/GenBank/DDBJ databases">
        <title>ESBL-producing Moellerella wisconsensis and Escherichia marmotae isolated from wild game meat.</title>
        <authorList>
            <person name="Biggel M."/>
        </authorList>
    </citation>
    <scope>NUCLEOTIDE SEQUENCE</scope>
    <source>
        <strain evidence="1">W1</strain>
    </source>
</reference>
<evidence type="ECO:0000313" key="2">
    <source>
        <dbReference type="Proteomes" id="UP000829420"/>
    </source>
</evidence>
<gene>
    <name evidence="1" type="ORF">MNY70_09600</name>
</gene>
<dbReference type="EMBL" id="CP093255">
    <property type="protein sequence ID" value="UNH37773.1"/>
    <property type="molecule type" value="Genomic_DNA"/>
</dbReference>
<name>A0ACD3Y4P6_9GAMM</name>
<proteinExistence type="predicted"/>
<sequence>MKKIGDVTSTADKNGEFTDGNVAAGTPPTQLMGDWFNSVQREIINVLIKAGVAQSKTKDDQLAEAIGKLIGSAGYVTPAAMTLELNKKIDKANISGQKGNDNDKVPSLNLMTNELGILSTQNKNLSERITTAQNTANQANKTASSAQKDAASANDNAELRALKTTTVNGYPLTNNVLLATKDIFKNTTDLGSDNLSTIFSPGIYYQKTNTSALWSRNYPKDGVGGVLVVYRTNQGAATANNACVQVYYSNENITYTRVYNGSSWVGGWASQLNTANTTVDRNGYLKVTNSSTVSDCPVGAPIPWPQSTAPSGFLVCNGQSFNKTTYPLLAAAYPSGVLPDLRAEFIRGLDAGRNIDSERVVLSEQSDAMRNFTGTLKGAAGRYDPDYVTGVFKLENTNAAGAGFNGYSEMGKVSMDPSRQVPTANENRPRNIAFLYIVRAA</sequence>
<protein>
    <submittedName>
        <fullName evidence="1">Tail fiber protein</fullName>
    </submittedName>
</protein>
<organism evidence="1 2">
    <name type="scientific">Moellerella wisconsensis</name>
    <dbReference type="NCBI Taxonomy" id="158849"/>
    <lineage>
        <taxon>Bacteria</taxon>
        <taxon>Pseudomonadati</taxon>
        <taxon>Pseudomonadota</taxon>
        <taxon>Gammaproteobacteria</taxon>
        <taxon>Enterobacterales</taxon>
        <taxon>Morganellaceae</taxon>
        <taxon>Moellerella</taxon>
    </lineage>
</organism>
<keyword evidence="2" id="KW-1185">Reference proteome</keyword>
<dbReference type="Proteomes" id="UP000829420">
    <property type="component" value="Chromosome"/>
</dbReference>
<accession>A0ACD3Y4P6</accession>